<dbReference type="EMBL" id="WJXW01000004">
    <property type="protein sequence ID" value="KAF9737595.1"/>
    <property type="molecule type" value="Genomic_DNA"/>
</dbReference>
<dbReference type="Proteomes" id="UP000756921">
    <property type="component" value="Unassembled WGS sequence"/>
</dbReference>
<sequence length="90" mass="10435">MRKAFHFAMYCHPFSTTENGHFCLVPKNDKGKRFYCCLQHGNVLFVVGVQKEAVTKRFKLIGGTYADGIKKGEAFDRNIQQPEKIRLMYM</sequence>
<name>A0A9P6GMA0_9PLEO</name>
<protein>
    <submittedName>
        <fullName evidence="1">Heterokaryon incompatibility protein</fullName>
    </submittedName>
</protein>
<gene>
    <name evidence="1" type="ORF">PMIN01_05374</name>
</gene>
<keyword evidence="2" id="KW-1185">Reference proteome</keyword>
<organism evidence="1 2">
    <name type="scientific">Paraphaeosphaeria minitans</name>
    <dbReference type="NCBI Taxonomy" id="565426"/>
    <lineage>
        <taxon>Eukaryota</taxon>
        <taxon>Fungi</taxon>
        <taxon>Dikarya</taxon>
        <taxon>Ascomycota</taxon>
        <taxon>Pezizomycotina</taxon>
        <taxon>Dothideomycetes</taxon>
        <taxon>Pleosporomycetidae</taxon>
        <taxon>Pleosporales</taxon>
        <taxon>Massarineae</taxon>
        <taxon>Didymosphaeriaceae</taxon>
        <taxon>Paraphaeosphaeria</taxon>
    </lineage>
</organism>
<reference evidence="1" key="1">
    <citation type="journal article" date="2020" name="Mol. Plant Microbe Interact.">
        <title>Genome Sequence of the Biocontrol Agent Coniothyrium minitans strain Conio (IMI 134523).</title>
        <authorList>
            <person name="Patel D."/>
            <person name="Shittu T.A."/>
            <person name="Baroncelli R."/>
            <person name="Muthumeenakshi S."/>
            <person name="Osborne T.H."/>
            <person name="Janganan T.K."/>
            <person name="Sreenivasaprasad S."/>
        </authorList>
    </citation>
    <scope>NUCLEOTIDE SEQUENCE</scope>
    <source>
        <strain evidence="1">Conio</strain>
    </source>
</reference>
<dbReference type="AlphaFoldDB" id="A0A9P6GMA0"/>
<proteinExistence type="predicted"/>
<accession>A0A9P6GMA0</accession>
<evidence type="ECO:0000313" key="1">
    <source>
        <dbReference type="EMBL" id="KAF9737595.1"/>
    </source>
</evidence>
<evidence type="ECO:0000313" key="2">
    <source>
        <dbReference type="Proteomes" id="UP000756921"/>
    </source>
</evidence>
<comment type="caution">
    <text evidence="1">The sequence shown here is derived from an EMBL/GenBank/DDBJ whole genome shotgun (WGS) entry which is preliminary data.</text>
</comment>